<reference evidence="1 2" key="1">
    <citation type="submission" date="2019-11" db="EMBL/GenBank/DDBJ databases">
        <title>Complete genome sequence of Corynebacterium kalinowskii 1959, a novel Corynebacterium species isolated from soil of a small paddock in Vilsendorf, Germany.</title>
        <authorList>
            <person name="Schaffert L."/>
            <person name="Ruwe M."/>
            <person name="Milse J."/>
            <person name="Hanuschka K."/>
            <person name="Ortseifen V."/>
            <person name="Droste J."/>
            <person name="Brandt D."/>
            <person name="Schlueter L."/>
            <person name="Kutter Y."/>
            <person name="Vinke S."/>
            <person name="Viehoefer P."/>
            <person name="Jacob L."/>
            <person name="Luebke N.-C."/>
            <person name="Schulte-Berndt E."/>
            <person name="Hain C."/>
            <person name="Linder M."/>
            <person name="Schmidt P."/>
            <person name="Wollenschlaeger L."/>
            <person name="Luttermann T."/>
            <person name="Thieme E."/>
            <person name="Hassa J."/>
            <person name="Haak M."/>
            <person name="Wittchen M."/>
            <person name="Mentz A."/>
            <person name="Persicke M."/>
            <person name="Busche T."/>
            <person name="Ruckert C."/>
        </authorList>
    </citation>
    <scope>NUCLEOTIDE SEQUENCE [LARGE SCALE GENOMIC DNA]</scope>
    <source>
        <strain evidence="1 2">2039</strain>
    </source>
</reference>
<dbReference type="Pfam" id="PF11349">
    <property type="entry name" value="DUF3151"/>
    <property type="match status" value="1"/>
</dbReference>
<proteinExistence type="predicted"/>
<organism evidence="1 2">
    <name type="scientific">Corynebacterium occultum</name>
    <dbReference type="NCBI Taxonomy" id="2675219"/>
    <lineage>
        <taxon>Bacteria</taxon>
        <taxon>Bacillati</taxon>
        <taxon>Actinomycetota</taxon>
        <taxon>Actinomycetes</taxon>
        <taxon>Mycobacteriales</taxon>
        <taxon>Corynebacteriaceae</taxon>
        <taxon>Corynebacterium</taxon>
    </lineage>
</organism>
<evidence type="ECO:0000313" key="2">
    <source>
        <dbReference type="Proteomes" id="UP000424462"/>
    </source>
</evidence>
<accession>A0A6B8VZ16</accession>
<dbReference type="KEGG" id="cok:COCCU_03050"/>
<dbReference type="PIRSF" id="PIRSF017349">
    <property type="entry name" value="UCP017349"/>
    <property type="match status" value="1"/>
</dbReference>
<dbReference type="AlphaFoldDB" id="A0A6B8VZ16"/>
<keyword evidence="2" id="KW-1185">Reference proteome</keyword>
<dbReference type="EMBL" id="CP046455">
    <property type="protein sequence ID" value="QGU06564.1"/>
    <property type="molecule type" value="Genomic_DNA"/>
</dbReference>
<sequence length="167" mass="18128">MGLMTRYTLPREAGRAFICGLGESGPRVETMQMKDMMAPPPVKLPEDPAVAKNPADNDTALAHPDSPLVWALRAEEALKNAENTDEKLIAYALARTGYHRGLDRLRGNGWKGWGSVPYEHEPNQGVLRAIAALALAARAIGEDAEYDRCRALLSDSDPACVTTLLDS</sequence>
<dbReference type="InterPro" id="IPR014487">
    <property type="entry name" value="DUF3151"/>
</dbReference>
<evidence type="ECO:0008006" key="3">
    <source>
        <dbReference type="Google" id="ProtNLM"/>
    </source>
</evidence>
<dbReference type="Proteomes" id="UP000424462">
    <property type="component" value="Chromosome"/>
</dbReference>
<name>A0A6B8VZ16_9CORY</name>
<protein>
    <recommendedName>
        <fullName evidence="3">DUF3151 domain-containing protein</fullName>
    </recommendedName>
</protein>
<gene>
    <name evidence="1" type="ORF">COCCU_03050</name>
</gene>
<evidence type="ECO:0000313" key="1">
    <source>
        <dbReference type="EMBL" id="QGU06564.1"/>
    </source>
</evidence>